<dbReference type="OrthoDB" id="330335at2"/>
<evidence type="ECO:0000313" key="1">
    <source>
        <dbReference type="EMBL" id="PJZ47533.1"/>
    </source>
</evidence>
<evidence type="ECO:0000313" key="2">
    <source>
        <dbReference type="Proteomes" id="UP000231926"/>
    </source>
</evidence>
<dbReference type="RefSeq" id="WP_100711844.1">
    <property type="nucleotide sequence ID" value="NZ_NPDR01000017.1"/>
</dbReference>
<keyword evidence="2" id="KW-1185">Reference proteome</keyword>
<name>A0A2M9Y7V8_9LEPT</name>
<gene>
    <name evidence="1" type="ORF">CH362_18740</name>
</gene>
<proteinExistence type="predicted"/>
<protein>
    <recommendedName>
        <fullName evidence="3">Apea-like HEPN domain-containing protein</fullName>
    </recommendedName>
</protein>
<dbReference type="EMBL" id="NPDR01000017">
    <property type="protein sequence ID" value="PJZ47533.1"/>
    <property type="molecule type" value="Genomic_DNA"/>
</dbReference>
<evidence type="ECO:0008006" key="3">
    <source>
        <dbReference type="Google" id="ProtNLM"/>
    </source>
</evidence>
<comment type="caution">
    <text evidence="1">The sequence shown here is derived from an EMBL/GenBank/DDBJ whole genome shotgun (WGS) entry which is preliminary data.</text>
</comment>
<reference evidence="1 2" key="1">
    <citation type="submission" date="2017-07" db="EMBL/GenBank/DDBJ databases">
        <title>Leptospira spp. isolated from tropical soils.</title>
        <authorList>
            <person name="Thibeaux R."/>
            <person name="Iraola G."/>
            <person name="Ferres I."/>
            <person name="Bierque E."/>
            <person name="Girault D."/>
            <person name="Soupe-Gilbert M.-E."/>
            <person name="Picardeau M."/>
            <person name="Goarant C."/>
        </authorList>
    </citation>
    <scope>NUCLEOTIDE SEQUENCE [LARGE SCALE GENOMIC DNA]</scope>
    <source>
        <strain evidence="1 2">FH4-C-A2</strain>
    </source>
</reference>
<dbReference type="AlphaFoldDB" id="A0A2M9Y7V8"/>
<dbReference type="Proteomes" id="UP000231926">
    <property type="component" value="Unassembled WGS sequence"/>
</dbReference>
<organism evidence="1 2">
    <name type="scientific">Leptospira saintgironsiae</name>
    <dbReference type="NCBI Taxonomy" id="2023183"/>
    <lineage>
        <taxon>Bacteria</taxon>
        <taxon>Pseudomonadati</taxon>
        <taxon>Spirochaetota</taxon>
        <taxon>Spirochaetia</taxon>
        <taxon>Leptospirales</taxon>
        <taxon>Leptospiraceae</taxon>
        <taxon>Leptospira</taxon>
    </lineage>
</organism>
<accession>A0A2M9Y7V8</accession>
<sequence length="323" mass="37107">MLKNKEKFALVSVYGAGHRLRKPSYQIAPNLTLLTKQFVEIDSLWKNWMGEIQSERLKLSNLNIIIQKEVKDPNVIDSDNEDLSNLAHLCFNALLLVAGFNCDYPPFIISGAMIDGNLKVQTVSSLQKPGINHVTPEFLIEESNISELRDIFATLKNFLATKSHSRIQRGIRSFINGINTFFAEDRIHNYVRSLESFIVPTKGETGRQFKSKTELFIGTEYHTLINDIYSIRSNVEHMHDSLKGLSHLSGRDVEKLCVIVEGIARYCIKTILLDQTKLIEFSDNNIENFWKDDNKILRENLFREKFDLRDFTAKMNEAAEYLA</sequence>